<gene>
    <name evidence="1" type="ORF">DSO57_1011370</name>
</gene>
<evidence type="ECO:0000313" key="1">
    <source>
        <dbReference type="EMBL" id="KAJ9066264.1"/>
    </source>
</evidence>
<comment type="caution">
    <text evidence="1">The sequence shown here is derived from an EMBL/GenBank/DDBJ whole genome shotgun (WGS) entry which is preliminary data.</text>
</comment>
<dbReference type="EMBL" id="QTSX02004299">
    <property type="protein sequence ID" value="KAJ9066264.1"/>
    <property type="molecule type" value="Genomic_DNA"/>
</dbReference>
<accession>A0ACC2SV56</accession>
<organism evidence="1 2">
    <name type="scientific">Entomophthora muscae</name>
    <dbReference type="NCBI Taxonomy" id="34485"/>
    <lineage>
        <taxon>Eukaryota</taxon>
        <taxon>Fungi</taxon>
        <taxon>Fungi incertae sedis</taxon>
        <taxon>Zoopagomycota</taxon>
        <taxon>Entomophthoromycotina</taxon>
        <taxon>Entomophthoromycetes</taxon>
        <taxon>Entomophthorales</taxon>
        <taxon>Entomophthoraceae</taxon>
        <taxon>Entomophthora</taxon>
    </lineage>
</organism>
<sequence>MKVVLVLCGLLGVFGKVRVIKDESDLNALSLELEDAVESIEVSRNGTSRAFLQEKIRTVLSSLFVKAEKALACSACQLGIRALHRIAQWEWTRSPFLEAVNHLCHLVSGKPPSVCRGIAHSSGSTTYDIIRRMDPSLNVVPPMACYALGNVCPMPQIDLQPLALPEQTTDVRIQGGGGSLSVMQISDLHYDREYQEGAEADCNKPICCQQDSNSDMENKTVKSPASKWGEYTCDASKDMVKSMLEHAALQSYDMILFTGDLPAHDMWKEERSRSLKTEEEAFGFIHDYFPGERIYPAIGNHESVPLNQFPFQGTEEGKDFYLYRFMASQWKQWLDEPQLQMVRKVGYYSKDHSHTLKVIVLNNNLFYTYNYYALLHPTDNDPNGMFTWLIQELQQVEDNGGWAYLASHIPPGSTDFYQHWSEAYHRIIERYAHVISGQFYGHLHTDEFEIFYNQANKTAATAISTAYLAPSVSTMNGINPSYRVYSVEQATYRVLDYTQYYADLKKKANWTSRATWEVMYSARDAYTNGYNPPTLDAKFWHLATAGMEKNPNHFSLFQAHLKGKGLVTTVCDIACRQRTICTLRAAKSKDNCAIITPFS</sequence>
<name>A0ACC2SV56_9FUNG</name>
<reference evidence="1" key="1">
    <citation type="submission" date="2022-04" db="EMBL/GenBank/DDBJ databases">
        <title>Genome of the entomopathogenic fungus Entomophthora muscae.</title>
        <authorList>
            <person name="Elya C."/>
            <person name="Lovett B.R."/>
            <person name="Lee E."/>
            <person name="Macias A.M."/>
            <person name="Hajek A.E."/>
            <person name="De Bivort B.L."/>
            <person name="Kasson M.T."/>
            <person name="De Fine Licht H.H."/>
            <person name="Stajich J.E."/>
        </authorList>
    </citation>
    <scope>NUCLEOTIDE SEQUENCE</scope>
    <source>
        <strain evidence="1">Berkeley</strain>
    </source>
</reference>
<evidence type="ECO:0000313" key="2">
    <source>
        <dbReference type="Proteomes" id="UP001165960"/>
    </source>
</evidence>
<keyword evidence="2" id="KW-1185">Reference proteome</keyword>
<protein>
    <submittedName>
        <fullName evidence="1">Uncharacterized protein</fullName>
    </submittedName>
</protein>
<proteinExistence type="predicted"/>
<dbReference type="Proteomes" id="UP001165960">
    <property type="component" value="Unassembled WGS sequence"/>
</dbReference>